<dbReference type="Proteomes" id="UP001595908">
    <property type="component" value="Unassembled WGS sequence"/>
</dbReference>
<reference evidence="2" key="1">
    <citation type="journal article" date="2019" name="Int. J. Syst. Evol. Microbiol.">
        <title>The Global Catalogue of Microorganisms (GCM) 10K type strain sequencing project: providing services to taxonomists for standard genome sequencing and annotation.</title>
        <authorList>
            <consortium name="The Broad Institute Genomics Platform"/>
            <consortium name="The Broad Institute Genome Sequencing Center for Infectious Disease"/>
            <person name="Wu L."/>
            <person name="Ma J."/>
        </authorList>
    </citation>
    <scope>NUCLEOTIDE SEQUENCE [LARGE SCALE GENOMIC DNA]</scope>
    <source>
        <strain evidence="2">ICMP 257</strain>
    </source>
</reference>
<organism evidence="1 2">
    <name type="scientific">Streptomyces atroolivaceus</name>
    <dbReference type="NCBI Taxonomy" id="66869"/>
    <lineage>
        <taxon>Bacteria</taxon>
        <taxon>Bacillati</taxon>
        <taxon>Actinomycetota</taxon>
        <taxon>Actinomycetes</taxon>
        <taxon>Kitasatosporales</taxon>
        <taxon>Streptomycetaceae</taxon>
        <taxon>Streptomyces</taxon>
    </lineage>
</organism>
<evidence type="ECO:0000313" key="2">
    <source>
        <dbReference type="Proteomes" id="UP001595908"/>
    </source>
</evidence>
<dbReference type="GeneID" id="31237315"/>
<protein>
    <submittedName>
        <fullName evidence="1">Uncharacterized protein</fullName>
    </submittedName>
</protein>
<comment type="caution">
    <text evidence="1">The sequence shown here is derived from an EMBL/GenBank/DDBJ whole genome shotgun (WGS) entry which is preliminary data.</text>
</comment>
<gene>
    <name evidence="1" type="ORF">ACFPL4_34755</name>
</gene>
<proteinExistence type="predicted"/>
<dbReference type="RefSeq" id="WP_033305504.1">
    <property type="nucleotide sequence ID" value="NZ_JBHSJE010000017.1"/>
</dbReference>
<dbReference type="SUPFAM" id="SSF50969">
    <property type="entry name" value="YVTN repeat-like/Quinoprotein amine dehydrogenase"/>
    <property type="match status" value="1"/>
</dbReference>
<dbReference type="EMBL" id="JBHSJE010000017">
    <property type="protein sequence ID" value="MFC4983437.1"/>
    <property type="molecule type" value="Genomic_DNA"/>
</dbReference>
<name>A0ABV9VK01_STRAZ</name>
<evidence type="ECO:0000313" key="1">
    <source>
        <dbReference type="EMBL" id="MFC4983437.1"/>
    </source>
</evidence>
<accession>A0ABV9VK01</accession>
<sequence>MADRPDSHSTPLHDQPFPELLGYPCQVVISGDGQWIAGSSVMHRYSRVAVYSAADLSCVHLLTFTEEAESIAFHPTLPLLAIGLDNGHEYGREGGLTLLECDTGHRVDFTDPAWGIEPVRWSRPLESEVVDLDSRAGVLHVLCADDSLVSLDAVDGTVLHRRPLPPYKPLCLHAASDGTILVGTSAGQILRCPTTRVQGRTAER</sequence>
<keyword evidence="2" id="KW-1185">Reference proteome</keyword>
<dbReference type="InterPro" id="IPR011044">
    <property type="entry name" value="Quino_amine_DH_bsu"/>
</dbReference>